<comment type="caution">
    <text evidence="2">The sequence shown here is derived from an EMBL/GenBank/DDBJ whole genome shotgun (WGS) entry which is preliminary data.</text>
</comment>
<protein>
    <submittedName>
        <fullName evidence="2">Uncharacterized protein</fullName>
    </submittedName>
</protein>
<keyword evidence="1" id="KW-0472">Membrane</keyword>
<reference evidence="2 3" key="1">
    <citation type="journal article" date="2018" name="Sci. Rep.">
        <title>Genomic signatures of local adaptation to the degree of environmental predictability in rotifers.</title>
        <authorList>
            <person name="Franch-Gras L."/>
            <person name="Hahn C."/>
            <person name="Garcia-Roger E.M."/>
            <person name="Carmona M.J."/>
            <person name="Serra M."/>
            <person name="Gomez A."/>
        </authorList>
    </citation>
    <scope>NUCLEOTIDE SEQUENCE [LARGE SCALE GENOMIC DNA]</scope>
    <source>
        <strain evidence="2">HYR1</strain>
    </source>
</reference>
<keyword evidence="3" id="KW-1185">Reference proteome</keyword>
<evidence type="ECO:0000313" key="3">
    <source>
        <dbReference type="Proteomes" id="UP000276133"/>
    </source>
</evidence>
<keyword evidence="1" id="KW-1133">Transmembrane helix</keyword>
<gene>
    <name evidence="2" type="ORF">BpHYR1_053228</name>
</gene>
<dbReference type="AlphaFoldDB" id="A0A3M7SHB4"/>
<feature type="transmembrane region" description="Helical" evidence="1">
    <location>
        <begin position="56"/>
        <end position="73"/>
    </location>
</feature>
<keyword evidence="1" id="KW-0812">Transmembrane</keyword>
<dbReference type="EMBL" id="REGN01001371">
    <property type="protein sequence ID" value="RNA35119.1"/>
    <property type="molecule type" value="Genomic_DNA"/>
</dbReference>
<proteinExistence type="predicted"/>
<accession>A0A3M7SHB4</accession>
<sequence length="98" mass="11893">MVYFWPNKCAIKIGFIVTYLIKFRLKNKCIQRNGKRLETLKTNQQNKNFAQKIKKIEYFVTYFIFYIPAPLWLKLQDFELKENLIINLNVKSEQKIDI</sequence>
<name>A0A3M7SHB4_BRAPC</name>
<evidence type="ECO:0000256" key="1">
    <source>
        <dbReference type="SAM" id="Phobius"/>
    </source>
</evidence>
<dbReference type="Proteomes" id="UP000276133">
    <property type="component" value="Unassembled WGS sequence"/>
</dbReference>
<organism evidence="2 3">
    <name type="scientific">Brachionus plicatilis</name>
    <name type="common">Marine rotifer</name>
    <name type="synonym">Brachionus muelleri</name>
    <dbReference type="NCBI Taxonomy" id="10195"/>
    <lineage>
        <taxon>Eukaryota</taxon>
        <taxon>Metazoa</taxon>
        <taxon>Spiralia</taxon>
        <taxon>Gnathifera</taxon>
        <taxon>Rotifera</taxon>
        <taxon>Eurotatoria</taxon>
        <taxon>Monogononta</taxon>
        <taxon>Pseudotrocha</taxon>
        <taxon>Ploima</taxon>
        <taxon>Brachionidae</taxon>
        <taxon>Brachionus</taxon>
    </lineage>
</organism>
<evidence type="ECO:0000313" key="2">
    <source>
        <dbReference type="EMBL" id="RNA35119.1"/>
    </source>
</evidence>